<organism evidence="1 2">
    <name type="scientific">Glutinoglossum americanum</name>
    <dbReference type="NCBI Taxonomy" id="1670608"/>
    <lineage>
        <taxon>Eukaryota</taxon>
        <taxon>Fungi</taxon>
        <taxon>Dikarya</taxon>
        <taxon>Ascomycota</taxon>
        <taxon>Pezizomycotina</taxon>
        <taxon>Geoglossomycetes</taxon>
        <taxon>Geoglossales</taxon>
        <taxon>Geoglossaceae</taxon>
        <taxon>Glutinoglossum</taxon>
    </lineage>
</organism>
<proteinExistence type="predicted"/>
<evidence type="ECO:0000313" key="2">
    <source>
        <dbReference type="Proteomes" id="UP000698800"/>
    </source>
</evidence>
<evidence type="ECO:0000313" key="1">
    <source>
        <dbReference type="EMBL" id="KAH0536696.1"/>
    </source>
</evidence>
<name>A0A9P8I188_9PEZI</name>
<gene>
    <name evidence="1" type="ORF">FGG08_006462</name>
</gene>
<accession>A0A9P8I188</accession>
<comment type="caution">
    <text evidence="1">The sequence shown here is derived from an EMBL/GenBank/DDBJ whole genome shotgun (WGS) entry which is preliminary data.</text>
</comment>
<protein>
    <submittedName>
        <fullName evidence="1">Uncharacterized protein</fullName>
    </submittedName>
</protein>
<keyword evidence="2" id="KW-1185">Reference proteome</keyword>
<dbReference type="AlphaFoldDB" id="A0A9P8I188"/>
<reference evidence="1" key="1">
    <citation type="submission" date="2021-03" db="EMBL/GenBank/DDBJ databases">
        <title>Comparative genomics and phylogenomic investigation of the class Geoglossomycetes provide insights into ecological specialization and systematics.</title>
        <authorList>
            <person name="Melie T."/>
            <person name="Pirro S."/>
            <person name="Miller A.N."/>
            <person name="Quandt A."/>
        </authorList>
    </citation>
    <scope>NUCLEOTIDE SEQUENCE</scope>
    <source>
        <strain evidence="1">GBOQ0MN5Z8</strain>
    </source>
</reference>
<sequence length="181" mass="19767">MQRTLGLAVLHRHFDLEPGERLVEYNAVTAPWRMPESLKLLRGKVFPKAWAFGAASSSEEGLELFPYEFGFDPEAGDGAEGGGVVFRKEFVQELRDVLVREGLVGTYGVCAVGEEEGLPGRRLLEFTAGRTSVVVPLPGGGLGEEEMRRVVEATWVFPCIEGVDGAKLRLCAKECYGHKGP</sequence>
<dbReference type="EMBL" id="JAGHQL010000186">
    <property type="protein sequence ID" value="KAH0536696.1"/>
    <property type="molecule type" value="Genomic_DNA"/>
</dbReference>
<dbReference type="Proteomes" id="UP000698800">
    <property type="component" value="Unassembled WGS sequence"/>
</dbReference>
<dbReference type="OrthoDB" id="2322999at2759"/>